<dbReference type="EMBL" id="KQ090304">
    <property type="protein sequence ID" value="KMS97580.1"/>
    <property type="molecule type" value="Genomic_DNA"/>
</dbReference>
<proteinExistence type="predicted"/>
<name>A0A0J8E3B2_BETVV</name>
<dbReference type="OrthoDB" id="1932414at2759"/>
<keyword evidence="2" id="KW-1185">Reference proteome</keyword>
<dbReference type="Proteomes" id="UP000035740">
    <property type="component" value="Unassembled WGS sequence"/>
</dbReference>
<dbReference type="Gramene" id="KMS97580">
    <property type="protein sequence ID" value="KMS97580"/>
    <property type="gene ID" value="BVRB_5g125510"/>
</dbReference>
<reference evidence="1 2" key="1">
    <citation type="journal article" date="2014" name="Nature">
        <title>The genome of the recently domesticated crop plant sugar beet (Beta vulgaris).</title>
        <authorList>
            <person name="Dohm J.C."/>
            <person name="Minoche A.E."/>
            <person name="Holtgrawe D."/>
            <person name="Capella-Gutierrez S."/>
            <person name="Zakrzewski F."/>
            <person name="Tafer H."/>
            <person name="Rupp O."/>
            <person name="Sorensen T.R."/>
            <person name="Stracke R."/>
            <person name="Reinhardt R."/>
            <person name="Goesmann A."/>
            <person name="Kraft T."/>
            <person name="Schulz B."/>
            <person name="Stadler P.F."/>
            <person name="Schmidt T."/>
            <person name="Gabaldon T."/>
            <person name="Lehrach H."/>
            <person name="Weisshaar B."/>
            <person name="Himmelbauer H."/>
        </authorList>
    </citation>
    <scope>NUCLEOTIDE SEQUENCE [LARGE SCALE GENOMIC DNA]</scope>
    <source>
        <tissue evidence="1">Taproot</tissue>
    </source>
</reference>
<sequence>MVGIVSKFSYKRLKQEVIFEDDQYHQNKSNTDKILDIIRKSSSIRFRSSSSSNWVGRLKRRKFRIKISGFRRFFWIRKIKVARFSWANKVLKRLKESQSHFGDLFGGNYLFMQVSPGSFNNKALVAQHIYNHSNKFPSFPSTYNNHALGKVA</sequence>
<dbReference type="PANTHER" id="PTHR36795:SF2">
    <property type="entry name" value="OS01G0938400 PROTEIN"/>
    <property type="match status" value="1"/>
</dbReference>
<dbReference type="OMA" id="LKHDDDQ"/>
<accession>A0A0J8E3B2</accession>
<evidence type="ECO:0000313" key="1">
    <source>
        <dbReference type="EMBL" id="KMS97580.1"/>
    </source>
</evidence>
<gene>
    <name evidence="1" type="ORF">BVRB_5g125510</name>
</gene>
<dbReference type="AlphaFoldDB" id="A0A0J8E3B2"/>
<dbReference type="PANTHER" id="PTHR36795">
    <property type="entry name" value="OS01G0938400 PROTEIN"/>
    <property type="match status" value="1"/>
</dbReference>
<organism evidence="1 2">
    <name type="scientific">Beta vulgaris subsp. vulgaris</name>
    <name type="common">Beet</name>
    <dbReference type="NCBI Taxonomy" id="3555"/>
    <lineage>
        <taxon>Eukaryota</taxon>
        <taxon>Viridiplantae</taxon>
        <taxon>Streptophyta</taxon>
        <taxon>Embryophyta</taxon>
        <taxon>Tracheophyta</taxon>
        <taxon>Spermatophyta</taxon>
        <taxon>Magnoliopsida</taxon>
        <taxon>eudicotyledons</taxon>
        <taxon>Gunneridae</taxon>
        <taxon>Pentapetalae</taxon>
        <taxon>Caryophyllales</taxon>
        <taxon>Chenopodiaceae</taxon>
        <taxon>Betoideae</taxon>
        <taxon>Beta</taxon>
    </lineage>
</organism>
<evidence type="ECO:0000313" key="2">
    <source>
        <dbReference type="Proteomes" id="UP000035740"/>
    </source>
</evidence>
<protein>
    <submittedName>
        <fullName evidence="1">Uncharacterized protein</fullName>
    </submittedName>
</protein>